<sequence length="180" mass="20582">MENNIKHSEDFLKSVIKKNTGLSAPENYFENAEDKFSAFLKEEKFPKENGFSIPDNYFEKVEDSIINKVIVSKKGKVISLKDKIIRFIPIAAAASVVLFLSINFYNNFKSDEINFDTLAETDIENWVIENASDISDEDFAALINNEVYNENDFAFASLNNTDIEDYIIDSENTSLLNENY</sequence>
<evidence type="ECO:0000313" key="2">
    <source>
        <dbReference type="EMBL" id="WYW56378.1"/>
    </source>
</evidence>
<reference evidence="2 3" key="1">
    <citation type="submission" date="2024-03" db="EMBL/GenBank/DDBJ databases">
        <authorList>
            <person name="Cao K."/>
        </authorList>
    </citation>
    <scope>NUCLEOTIDE SEQUENCE [LARGE SCALE GENOMIC DNA]</scope>
    <source>
        <strain evidence="2 3">MCCC 1K00696</strain>
    </source>
</reference>
<gene>
    <name evidence="2" type="ORF">WG950_03745</name>
</gene>
<dbReference type="EMBL" id="CP150496">
    <property type="protein sequence ID" value="WYW56378.1"/>
    <property type="molecule type" value="Genomic_DNA"/>
</dbReference>
<dbReference type="Proteomes" id="UP001491088">
    <property type="component" value="Chromosome"/>
</dbReference>
<keyword evidence="1" id="KW-0472">Membrane</keyword>
<feature type="transmembrane region" description="Helical" evidence="1">
    <location>
        <begin position="84"/>
        <end position="105"/>
    </location>
</feature>
<protein>
    <recommendedName>
        <fullName evidence="4">Anti sigma-E protein RseA N-terminal domain-containing protein</fullName>
    </recommendedName>
</protein>
<proteinExistence type="predicted"/>
<dbReference type="RefSeq" id="WP_340934211.1">
    <property type="nucleotide sequence ID" value="NZ_CP150496.1"/>
</dbReference>
<evidence type="ECO:0000256" key="1">
    <source>
        <dbReference type="SAM" id="Phobius"/>
    </source>
</evidence>
<evidence type="ECO:0008006" key="4">
    <source>
        <dbReference type="Google" id="ProtNLM"/>
    </source>
</evidence>
<accession>A0ABZ2TTK4</accession>
<keyword evidence="1" id="KW-0812">Transmembrane</keyword>
<name>A0ABZ2TTK4_9FLAO</name>
<keyword evidence="1" id="KW-1133">Transmembrane helix</keyword>
<keyword evidence="3" id="KW-1185">Reference proteome</keyword>
<evidence type="ECO:0000313" key="3">
    <source>
        <dbReference type="Proteomes" id="UP001491088"/>
    </source>
</evidence>
<organism evidence="2 3">
    <name type="scientific">Polaribacter marinaquae</name>
    <dbReference type="NCBI Taxonomy" id="1642819"/>
    <lineage>
        <taxon>Bacteria</taxon>
        <taxon>Pseudomonadati</taxon>
        <taxon>Bacteroidota</taxon>
        <taxon>Flavobacteriia</taxon>
        <taxon>Flavobacteriales</taxon>
        <taxon>Flavobacteriaceae</taxon>
    </lineage>
</organism>